<name>A0ABW8URL7_9RHOB</name>
<protein>
    <submittedName>
        <fullName evidence="3">DUF302 domain-containing protein</fullName>
    </submittedName>
</protein>
<dbReference type="EMBL" id="JBHDIY010000002">
    <property type="protein sequence ID" value="MFL4469761.1"/>
    <property type="molecule type" value="Genomic_DNA"/>
</dbReference>
<comment type="caution">
    <text evidence="3">The sequence shown here is derived from an EMBL/GenBank/DDBJ whole genome shotgun (WGS) entry which is preliminary data.</text>
</comment>
<evidence type="ECO:0000256" key="1">
    <source>
        <dbReference type="SAM" id="SignalP"/>
    </source>
</evidence>
<evidence type="ECO:0000313" key="3">
    <source>
        <dbReference type="EMBL" id="MFL4469761.1"/>
    </source>
</evidence>
<evidence type="ECO:0000259" key="2">
    <source>
        <dbReference type="Pfam" id="PF03625"/>
    </source>
</evidence>
<dbReference type="PANTHER" id="PTHR38342:SF2">
    <property type="entry name" value="INNER MEMBRANE OR EXPORTED"/>
    <property type="match status" value="1"/>
</dbReference>
<gene>
    <name evidence="3" type="ORF">ACERZ8_07730</name>
</gene>
<dbReference type="InterPro" id="IPR035923">
    <property type="entry name" value="TT1751-like_sf"/>
</dbReference>
<reference evidence="3 4" key="1">
    <citation type="submission" date="2024-08" db="EMBL/GenBank/DDBJ databases">
        <title>Tateyamaria sp. nov., isolated from marine algae.</title>
        <authorList>
            <person name="Choi B.J."/>
            <person name="Kim J.M."/>
            <person name="Lee J.K."/>
            <person name="Choi D.G."/>
            <person name="Bayburt H."/>
            <person name="Baek J.H."/>
            <person name="Han D.M."/>
            <person name="Jeon C.O."/>
        </authorList>
    </citation>
    <scope>NUCLEOTIDE SEQUENCE [LARGE SCALE GENOMIC DNA]</scope>
    <source>
        <strain evidence="3 4">KMU-156</strain>
    </source>
</reference>
<dbReference type="PANTHER" id="PTHR38342">
    <property type="entry name" value="SLR5037 PROTEIN"/>
    <property type="match status" value="1"/>
</dbReference>
<dbReference type="SUPFAM" id="SSF103247">
    <property type="entry name" value="TT1751-like"/>
    <property type="match status" value="1"/>
</dbReference>
<dbReference type="Pfam" id="PF03625">
    <property type="entry name" value="DUF302"/>
    <property type="match status" value="1"/>
</dbReference>
<dbReference type="InterPro" id="IPR005180">
    <property type="entry name" value="DUF302"/>
</dbReference>
<accession>A0ABW8URL7</accession>
<feature type="signal peptide" evidence="1">
    <location>
        <begin position="1"/>
        <end position="19"/>
    </location>
</feature>
<keyword evidence="4" id="KW-1185">Reference proteome</keyword>
<dbReference type="RefSeq" id="WP_407591668.1">
    <property type="nucleotide sequence ID" value="NZ_JBHDIY010000002.1"/>
</dbReference>
<feature type="domain" description="DUF302" evidence="2">
    <location>
        <begin position="63"/>
        <end position="119"/>
    </location>
</feature>
<sequence>MTRLLAALILILLAPMTQAEMAPRDGWSVTATDKGYDALIDAVKAAAKANKMGVVTQAGPTGAAANRGITIPGNRVIGLFNNVYAVNILNLSTAAMIEAPIRMYVTENQDGTATLSYKLPSTVFAPYMAEAGPELETLAAELDAIFATISAEAAK</sequence>
<dbReference type="CDD" id="cd14797">
    <property type="entry name" value="DUF302"/>
    <property type="match status" value="1"/>
</dbReference>
<keyword evidence="1" id="KW-0732">Signal</keyword>
<dbReference type="Gene3D" id="3.30.310.70">
    <property type="entry name" value="TT1751-like domain"/>
    <property type="match status" value="1"/>
</dbReference>
<proteinExistence type="predicted"/>
<feature type="chain" id="PRO_5045853035" evidence="1">
    <location>
        <begin position="20"/>
        <end position="155"/>
    </location>
</feature>
<evidence type="ECO:0000313" key="4">
    <source>
        <dbReference type="Proteomes" id="UP001627408"/>
    </source>
</evidence>
<organism evidence="3 4">
    <name type="scientific">Tateyamaria armeniaca</name>
    <dbReference type="NCBI Taxonomy" id="2518930"/>
    <lineage>
        <taxon>Bacteria</taxon>
        <taxon>Pseudomonadati</taxon>
        <taxon>Pseudomonadota</taxon>
        <taxon>Alphaproteobacteria</taxon>
        <taxon>Rhodobacterales</taxon>
        <taxon>Roseobacteraceae</taxon>
        <taxon>Tateyamaria</taxon>
    </lineage>
</organism>
<dbReference type="Proteomes" id="UP001627408">
    <property type="component" value="Unassembled WGS sequence"/>
</dbReference>